<reference evidence="7 8" key="1">
    <citation type="submission" date="2020-04" db="EMBL/GenBank/DDBJ databases">
        <title>Description of novel Gluconacetobacter.</title>
        <authorList>
            <person name="Sombolestani A."/>
        </authorList>
    </citation>
    <scope>NUCLEOTIDE SEQUENCE [LARGE SCALE GENOMIC DNA]</scope>
    <source>
        <strain evidence="7 8">LMG 27800</strain>
    </source>
</reference>
<proteinExistence type="predicted"/>
<protein>
    <submittedName>
        <fullName evidence="7">Phosphate-starvation-inducible PsiE family protein</fullName>
    </submittedName>
</protein>
<feature type="transmembrane region" description="Helical" evidence="6">
    <location>
        <begin position="136"/>
        <end position="153"/>
    </location>
</feature>
<accession>A0A7W4KGG3</accession>
<evidence type="ECO:0000256" key="3">
    <source>
        <dbReference type="ARBA" id="ARBA00022692"/>
    </source>
</evidence>
<evidence type="ECO:0000256" key="1">
    <source>
        <dbReference type="ARBA" id="ARBA00004651"/>
    </source>
</evidence>
<dbReference type="Proteomes" id="UP000540556">
    <property type="component" value="Unassembled WGS sequence"/>
</dbReference>
<organism evidence="7 8">
    <name type="scientific">Gluconacetobacter takamatsuzukensis</name>
    <dbReference type="NCBI Taxonomy" id="1286190"/>
    <lineage>
        <taxon>Bacteria</taxon>
        <taxon>Pseudomonadati</taxon>
        <taxon>Pseudomonadota</taxon>
        <taxon>Alphaproteobacteria</taxon>
        <taxon>Acetobacterales</taxon>
        <taxon>Acetobacteraceae</taxon>
        <taxon>Gluconacetobacter</taxon>
    </lineage>
</organism>
<evidence type="ECO:0000256" key="5">
    <source>
        <dbReference type="ARBA" id="ARBA00023136"/>
    </source>
</evidence>
<keyword evidence="4 6" id="KW-1133">Transmembrane helix</keyword>
<name>A0A7W4KGG3_9PROT</name>
<keyword evidence="8" id="KW-1185">Reference proteome</keyword>
<evidence type="ECO:0000256" key="6">
    <source>
        <dbReference type="SAM" id="Phobius"/>
    </source>
</evidence>
<feature type="transmembrane region" description="Helical" evidence="6">
    <location>
        <begin position="106"/>
        <end position="124"/>
    </location>
</feature>
<sequence>MEDISMKRSWHGRDWSRLIRLFSGLTFYERFEQAIILILIALIMLVTATATIHLLGAVWHLVVDVGIDPINQNIFQAIFGAIFTVIIALEFKHSLLVVLAQHENVIRVRTIVLIALLAIARKFILLDLHDVTANELFALSAAVLALGIVYWLVREQDARVARDAREQERLEEKAASPRMAGKSST</sequence>
<dbReference type="InterPro" id="IPR020948">
    <property type="entry name" value="P_starv_induced_PsiE-like"/>
</dbReference>
<dbReference type="AlphaFoldDB" id="A0A7W4KGG3"/>
<dbReference type="EMBL" id="JABEQK010000016">
    <property type="protein sequence ID" value="MBB2206459.1"/>
    <property type="molecule type" value="Genomic_DNA"/>
</dbReference>
<keyword evidence="5 6" id="KW-0472">Membrane</keyword>
<dbReference type="GO" id="GO:0005886">
    <property type="term" value="C:plasma membrane"/>
    <property type="evidence" value="ECO:0007669"/>
    <property type="project" value="UniProtKB-SubCell"/>
</dbReference>
<keyword evidence="3 6" id="KW-0812">Transmembrane</keyword>
<feature type="transmembrane region" description="Helical" evidence="6">
    <location>
        <begin position="74"/>
        <end position="99"/>
    </location>
</feature>
<comment type="caution">
    <text evidence="7">The sequence shown here is derived from an EMBL/GenBank/DDBJ whole genome shotgun (WGS) entry which is preliminary data.</text>
</comment>
<gene>
    <name evidence="7" type="ORF">HLH27_15785</name>
</gene>
<evidence type="ECO:0000313" key="8">
    <source>
        <dbReference type="Proteomes" id="UP000540556"/>
    </source>
</evidence>
<evidence type="ECO:0000256" key="4">
    <source>
        <dbReference type="ARBA" id="ARBA00022989"/>
    </source>
</evidence>
<evidence type="ECO:0000313" key="7">
    <source>
        <dbReference type="EMBL" id="MBB2206459.1"/>
    </source>
</evidence>
<keyword evidence="2" id="KW-1003">Cell membrane</keyword>
<dbReference type="Pfam" id="PF06146">
    <property type="entry name" value="PsiE"/>
    <property type="match status" value="1"/>
</dbReference>
<evidence type="ECO:0000256" key="2">
    <source>
        <dbReference type="ARBA" id="ARBA00022475"/>
    </source>
</evidence>
<dbReference type="RefSeq" id="WP_182950999.1">
    <property type="nucleotide sequence ID" value="NZ_JABEQK010000016.1"/>
</dbReference>
<comment type="subcellular location">
    <subcellularLocation>
        <location evidence="1">Cell membrane</location>
        <topology evidence="1">Multi-pass membrane protein</topology>
    </subcellularLocation>
</comment>
<feature type="transmembrane region" description="Helical" evidence="6">
    <location>
        <begin position="34"/>
        <end position="62"/>
    </location>
</feature>